<keyword evidence="8" id="KW-0378">Hydrolase</keyword>
<feature type="compositionally biased region" description="Basic and acidic residues" evidence="19">
    <location>
        <begin position="1"/>
        <end position="11"/>
    </location>
</feature>
<dbReference type="OrthoDB" id="3512845at2759"/>
<dbReference type="InterPro" id="IPR032566">
    <property type="entry name" value="Znf-C2HE"/>
</dbReference>
<comment type="subcellular location">
    <subcellularLocation>
        <location evidence="2">Cytoplasm</location>
    </subcellularLocation>
    <subcellularLocation>
        <location evidence="1">Nucleus</location>
    </subcellularLocation>
</comment>
<organism evidence="22 23">
    <name type="scientific">Ascosphaera apis ARSEF 7405</name>
    <dbReference type="NCBI Taxonomy" id="392613"/>
    <lineage>
        <taxon>Eukaryota</taxon>
        <taxon>Fungi</taxon>
        <taxon>Dikarya</taxon>
        <taxon>Ascomycota</taxon>
        <taxon>Pezizomycotina</taxon>
        <taxon>Eurotiomycetes</taxon>
        <taxon>Eurotiomycetidae</taxon>
        <taxon>Onygenales</taxon>
        <taxon>Ascosphaeraceae</taxon>
        <taxon>Ascosphaera</taxon>
    </lineage>
</organism>
<dbReference type="Pfam" id="PF16278">
    <property type="entry name" value="zf-C2HE"/>
    <property type="match status" value="1"/>
</dbReference>
<dbReference type="SUPFAM" id="SSF54197">
    <property type="entry name" value="HIT-like"/>
    <property type="match status" value="1"/>
</dbReference>
<feature type="domain" description="Aprataxin C2HE/C2H2/C2HC zinc finger" evidence="21">
    <location>
        <begin position="213"/>
        <end position="270"/>
    </location>
</feature>
<keyword evidence="11" id="KW-0234">DNA repair</keyword>
<dbReference type="PANTHER" id="PTHR12486">
    <property type="entry name" value="APRATAXIN-RELATED"/>
    <property type="match status" value="1"/>
</dbReference>
<comment type="caution">
    <text evidence="22">The sequence shown here is derived from an EMBL/GenBank/DDBJ whole genome shotgun (WGS) entry which is preliminary data.</text>
</comment>
<dbReference type="AlphaFoldDB" id="A0A168BR57"/>
<dbReference type="EMBL" id="AZGZ01000004">
    <property type="protein sequence ID" value="KZZ95629.1"/>
    <property type="molecule type" value="Genomic_DNA"/>
</dbReference>
<evidence type="ECO:0000256" key="2">
    <source>
        <dbReference type="ARBA" id="ARBA00004496"/>
    </source>
</evidence>
<dbReference type="InterPro" id="IPR011146">
    <property type="entry name" value="HIT-like"/>
</dbReference>
<evidence type="ECO:0000313" key="23">
    <source>
        <dbReference type="Proteomes" id="UP000242877"/>
    </source>
</evidence>
<dbReference type="PANTHER" id="PTHR12486:SF4">
    <property type="entry name" value="APRATAXIN"/>
    <property type="match status" value="1"/>
</dbReference>
<dbReference type="GO" id="GO:0030983">
    <property type="term" value="F:mismatched DNA binding"/>
    <property type="evidence" value="ECO:0007669"/>
    <property type="project" value="TreeGrafter"/>
</dbReference>
<evidence type="ECO:0000256" key="3">
    <source>
        <dbReference type="ARBA" id="ARBA00012495"/>
    </source>
</evidence>
<dbReference type="GO" id="GO:0005634">
    <property type="term" value="C:nucleus"/>
    <property type="evidence" value="ECO:0007669"/>
    <property type="project" value="UniProtKB-SubCell"/>
</dbReference>
<comment type="catalytic activity">
    <reaction evidence="14">
        <text>a 5'-end adenosine-5'-diphospho-5'-2'-deoxyribonucleoside-DNA + H2O = a 5'-end 5'-phospho-2'-deoxyribonucleoside-DNA + AMP + 2 H(+)</text>
        <dbReference type="Rhea" id="RHEA:52128"/>
        <dbReference type="Rhea" id="RHEA-COMP:13180"/>
        <dbReference type="Rhea" id="RHEA-COMP:13181"/>
        <dbReference type="ChEBI" id="CHEBI:15377"/>
        <dbReference type="ChEBI" id="CHEBI:15378"/>
        <dbReference type="ChEBI" id="CHEBI:136412"/>
        <dbReference type="ChEBI" id="CHEBI:136413"/>
        <dbReference type="ChEBI" id="CHEBI:456215"/>
        <dbReference type="EC" id="3.6.1.71"/>
    </reaction>
</comment>
<dbReference type="VEuPathDB" id="FungiDB:AAP_01305"/>
<evidence type="ECO:0000256" key="4">
    <source>
        <dbReference type="ARBA" id="ARBA00012496"/>
    </source>
</evidence>
<keyword evidence="12" id="KW-0539">Nucleus</keyword>
<name>A0A168BR57_9EURO</name>
<keyword evidence="6" id="KW-0479">Metal-binding</keyword>
<dbReference type="FunFam" id="3.30.428.10:FF:000017">
    <property type="entry name" value="Aprataxin-like protein"/>
    <property type="match status" value="1"/>
</dbReference>
<evidence type="ECO:0000259" key="20">
    <source>
        <dbReference type="Pfam" id="PF01230"/>
    </source>
</evidence>
<evidence type="ECO:0000256" key="8">
    <source>
        <dbReference type="ARBA" id="ARBA00022801"/>
    </source>
</evidence>
<comment type="catalytic activity">
    <reaction evidence="13">
        <text>a 3'-end 2'-deoxyribonucleotide-3'-diphospho-5'-guanosine-DNA + H2O = a 3'-end 2'-deoxyribonucleotide 3'-phosphate-DNA + GMP + 2 H(+)</text>
        <dbReference type="Rhea" id="RHEA:52140"/>
        <dbReference type="Rhea" id="RHEA-COMP:13186"/>
        <dbReference type="Rhea" id="RHEA-COMP:13187"/>
        <dbReference type="ChEBI" id="CHEBI:15377"/>
        <dbReference type="ChEBI" id="CHEBI:15378"/>
        <dbReference type="ChEBI" id="CHEBI:58115"/>
        <dbReference type="ChEBI" id="CHEBI:136419"/>
        <dbReference type="ChEBI" id="CHEBI:136420"/>
        <dbReference type="EC" id="3.6.1.72"/>
    </reaction>
</comment>
<dbReference type="GO" id="GO:0005737">
    <property type="term" value="C:cytoplasm"/>
    <property type="evidence" value="ECO:0007669"/>
    <property type="project" value="UniProtKB-SubCell"/>
</dbReference>
<protein>
    <recommendedName>
        <fullName evidence="17">Aprataxin-like protein</fullName>
        <ecNumber evidence="4">3.6.1.71</ecNumber>
        <ecNumber evidence="3">3.6.1.72</ecNumber>
    </recommendedName>
    <alternativeName>
        <fullName evidence="18">Hit family protein 3</fullName>
    </alternativeName>
</protein>
<accession>A0A168BR57</accession>
<dbReference type="GO" id="GO:0003697">
    <property type="term" value="F:single-stranded DNA binding"/>
    <property type="evidence" value="ECO:0007669"/>
    <property type="project" value="TreeGrafter"/>
</dbReference>
<comment type="catalytic activity">
    <reaction evidence="15">
        <text>a 5'-end adenosine-5'-diphospho-5'-ribonucleoside-2'-deoxyribonucleotide-DNA + H2O = a 5'-end 5'-phospho-ribonucleoside-2'-deoxyribonucleotide-DNA + AMP + 2 H(+)</text>
        <dbReference type="Rhea" id="RHEA:52132"/>
        <dbReference type="Rhea" id="RHEA-COMP:13182"/>
        <dbReference type="Rhea" id="RHEA-COMP:13183"/>
        <dbReference type="ChEBI" id="CHEBI:15377"/>
        <dbReference type="ChEBI" id="CHEBI:15378"/>
        <dbReference type="ChEBI" id="CHEBI:136414"/>
        <dbReference type="ChEBI" id="CHEBI:136415"/>
        <dbReference type="ChEBI" id="CHEBI:456215"/>
        <dbReference type="EC" id="3.6.1.71"/>
    </reaction>
</comment>
<feature type="region of interest" description="Disordered" evidence="19">
    <location>
        <begin position="1"/>
        <end position="37"/>
    </location>
</feature>
<dbReference type="GO" id="GO:0046872">
    <property type="term" value="F:metal ion binding"/>
    <property type="evidence" value="ECO:0007669"/>
    <property type="project" value="UniProtKB-KW"/>
</dbReference>
<dbReference type="EC" id="3.6.1.71" evidence="4"/>
<evidence type="ECO:0000256" key="10">
    <source>
        <dbReference type="ARBA" id="ARBA00023125"/>
    </source>
</evidence>
<dbReference type="GO" id="GO:1990165">
    <property type="term" value="F:single-strand break-containing DNA binding"/>
    <property type="evidence" value="ECO:0007669"/>
    <property type="project" value="TreeGrafter"/>
</dbReference>
<dbReference type="Gene3D" id="3.30.428.10">
    <property type="entry name" value="HIT-like"/>
    <property type="match status" value="1"/>
</dbReference>
<keyword evidence="5" id="KW-0963">Cytoplasm</keyword>
<evidence type="ECO:0000256" key="15">
    <source>
        <dbReference type="ARBA" id="ARBA00044713"/>
    </source>
</evidence>
<evidence type="ECO:0000256" key="9">
    <source>
        <dbReference type="ARBA" id="ARBA00022833"/>
    </source>
</evidence>
<dbReference type="GO" id="GO:0003725">
    <property type="term" value="F:double-stranded RNA binding"/>
    <property type="evidence" value="ECO:0007669"/>
    <property type="project" value="TreeGrafter"/>
</dbReference>
<evidence type="ECO:0000256" key="12">
    <source>
        <dbReference type="ARBA" id="ARBA00023242"/>
    </source>
</evidence>
<gene>
    <name evidence="22" type="ORF">AAP_01305</name>
</gene>
<proteinExistence type="predicted"/>
<reference evidence="22 23" key="1">
    <citation type="journal article" date="2016" name="Genome Biol. Evol.">
        <title>Divergent and convergent evolution of fungal pathogenicity.</title>
        <authorList>
            <person name="Shang Y."/>
            <person name="Xiao G."/>
            <person name="Zheng P."/>
            <person name="Cen K."/>
            <person name="Zhan S."/>
            <person name="Wang C."/>
        </authorList>
    </citation>
    <scope>NUCLEOTIDE SEQUENCE [LARGE SCALE GENOMIC DNA]</scope>
    <source>
        <strain evidence="22 23">ARSEF 7405</strain>
    </source>
</reference>
<dbReference type="EC" id="3.6.1.72" evidence="3"/>
<dbReference type="InterPro" id="IPR036265">
    <property type="entry name" value="HIT-like_sf"/>
</dbReference>
<comment type="function">
    <text evidence="16">DNA-binding protein involved in single-strand DNA break repair, double-strand DNA break repair and base excision repair. Resolves abortive DNA ligation intermediates formed either at base excision sites, or when DNA ligases attempt to repair non-ligatable breaks induced by reactive oxygen species. Catalyzes the release of adenylate groups covalently linked to 5'-phosphate termini, resulting in the production of 5'-phosphate termini that can be efficiently rejoined. Likewise, catalyzes the release of 3'-linked guanosine (DNAppG) and inosine (DNAppI) from DNA, but has higher specific activity with 5'-linked adenosine (AppDNA).</text>
</comment>
<evidence type="ECO:0000259" key="21">
    <source>
        <dbReference type="Pfam" id="PF16278"/>
    </source>
</evidence>
<evidence type="ECO:0000256" key="13">
    <source>
        <dbReference type="ARBA" id="ARBA00024601"/>
    </source>
</evidence>
<keyword evidence="9" id="KW-0862">Zinc</keyword>
<evidence type="ECO:0000256" key="19">
    <source>
        <dbReference type="SAM" id="MobiDB-lite"/>
    </source>
</evidence>
<dbReference type="Proteomes" id="UP000242877">
    <property type="component" value="Unassembled WGS sequence"/>
</dbReference>
<feature type="domain" description="HIT" evidence="20">
    <location>
        <begin position="73"/>
        <end position="197"/>
    </location>
</feature>
<dbReference type="Pfam" id="PF01230">
    <property type="entry name" value="HIT"/>
    <property type="match status" value="1"/>
</dbReference>
<evidence type="ECO:0000256" key="14">
    <source>
        <dbReference type="ARBA" id="ARBA00044639"/>
    </source>
</evidence>
<evidence type="ECO:0000256" key="18">
    <source>
        <dbReference type="ARBA" id="ARBA00076243"/>
    </source>
</evidence>
<evidence type="ECO:0000313" key="22">
    <source>
        <dbReference type="EMBL" id="KZZ95629.1"/>
    </source>
</evidence>
<evidence type="ECO:0000256" key="7">
    <source>
        <dbReference type="ARBA" id="ARBA00022763"/>
    </source>
</evidence>
<evidence type="ECO:0000256" key="17">
    <source>
        <dbReference type="ARBA" id="ARBA00068941"/>
    </source>
</evidence>
<evidence type="ECO:0000256" key="6">
    <source>
        <dbReference type="ARBA" id="ARBA00022723"/>
    </source>
</evidence>
<evidence type="ECO:0000256" key="1">
    <source>
        <dbReference type="ARBA" id="ARBA00004123"/>
    </source>
</evidence>
<sequence length="274" mass="31665">MSEDNVPKDIEGPETPPPASPESKQRDASLMAHTSPISKRVKKIHEDNASKKMKFNARDALFEYIEMPEKFSTSTVLYYNEKFVVIRDKFPKSSLHLLLLPRNREKTWIHPIAVFDDTEFLEEVRTEARKVGKLAASELRRLHGKYSAAEQARQVAMSADPPPDELPEGRDWEQELQYGIHAGPSMNNLHVHIMSVDRNGPCLKHRKHYNSFSTPFFVPLGDFPLSPEDKRRTSMVANYLQEDLICWRCGENFGNAFTKLSAHLKQEFEEWRRI</sequence>
<evidence type="ECO:0000256" key="5">
    <source>
        <dbReference type="ARBA" id="ARBA00022490"/>
    </source>
</evidence>
<keyword evidence="10" id="KW-0238">DNA-binding</keyword>
<keyword evidence="7" id="KW-0227">DNA damage</keyword>
<evidence type="ECO:0000256" key="16">
    <source>
        <dbReference type="ARBA" id="ARBA00059438"/>
    </source>
</evidence>
<dbReference type="GO" id="GO:0120108">
    <property type="term" value="F:DNA-3'-diphospho-5'-guanosine diphosphatase activity"/>
    <property type="evidence" value="ECO:0007669"/>
    <property type="project" value="UniProtKB-EC"/>
</dbReference>
<evidence type="ECO:0000256" key="11">
    <source>
        <dbReference type="ARBA" id="ARBA00023204"/>
    </source>
</evidence>
<dbReference type="GO" id="GO:0033699">
    <property type="term" value="F:DNA 5'-adenosine monophosphate hydrolase activity"/>
    <property type="evidence" value="ECO:0007669"/>
    <property type="project" value="UniProtKB-EC"/>
</dbReference>
<keyword evidence="23" id="KW-1185">Reference proteome</keyword>
<dbReference type="GO" id="GO:0000012">
    <property type="term" value="P:single strand break repair"/>
    <property type="evidence" value="ECO:0007669"/>
    <property type="project" value="TreeGrafter"/>
</dbReference>